<sequence length="51" mass="6048">MLKNKNDREEVTIYDSQIALWRTASSLILRRETKSGRSNKQDDSFFQNKNN</sequence>
<feature type="compositionally biased region" description="Basic and acidic residues" evidence="1">
    <location>
        <begin position="32"/>
        <end position="43"/>
    </location>
</feature>
<reference evidence="2" key="1">
    <citation type="submission" date="2022-08" db="EMBL/GenBank/DDBJ databases">
        <title>The complete genome sequence of the thermophilic bacterium Laceyella sacchari FBKL4.010 reveals the basis for tetramethylpyrazine biosynthesis in Moutai-flavor Daqu.</title>
        <authorList>
            <person name="Li D."/>
            <person name="Huang W."/>
            <person name="Wang C."/>
            <person name="Qiu S."/>
        </authorList>
    </citation>
    <scope>NUCLEOTIDE SEQUENCE</scope>
    <source>
        <strain evidence="2">FBKL4.014</strain>
    </source>
</reference>
<evidence type="ECO:0000313" key="2">
    <source>
        <dbReference type="EMBL" id="UWE04974.1"/>
    </source>
</evidence>
<keyword evidence="3" id="KW-1185">Reference proteome</keyword>
<dbReference type="Proteomes" id="UP001058650">
    <property type="component" value="Chromosome"/>
</dbReference>
<feature type="region of interest" description="Disordered" evidence="1">
    <location>
        <begin position="32"/>
        <end position="51"/>
    </location>
</feature>
<organism evidence="2 3">
    <name type="scientific">Laceyella sacchari</name>
    <name type="common">Thermoactinomyces thalpophilus</name>
    <dbReference type="NCBI Taxonomy" id="37482"/>
    <lineage>
        <taxon>Bacteria</taxon>
        <taxon>Bacillati</taxon>
        <taxon>Bacillota</taxon>
        <taxon>Bacilli</taxon>
        <taxon>Bacillales</taxon>
        <taxon>Thermoactinomycetaceae</taxon>
        <taxon>Laceyella</taxon>
    </lineage>
</organism>
<evidence type="ECO:0000313" key="3">
    <source>
        <dbReference type="Proteomes" id="UP001058650"/>
    </source>
</evidence>
<proteinExistence type="predicted"/>
<dbReference type="EMBL" id="CP103866">
    <property type="protein sequence ID" value="UWE04974.1"/>
    <property type="molecule type" value="Genomic_DNA"/>
</dbReference>
<gene>
    <name evidence="2" type="ORF">NYR52_07610</name>
</gene>
<accession>A0ABY5U5S6</accession>
<dbReference type="RefSeq" id="WP_259436619.1">
    <property type="nucleotide sequence ID" value="NZ_CP103866.1"/>
</dbReference>
<protein>
    <submittedName>
        <fullName evidence="2">Uncharacterized protein</fullName>
    </submittedName>
</protein>
<name>A0ABY5U5S6_LACSH</name>
<evidence type="ECO:0000256" key="1">
    <source>
        <dbReference type="SAM" id="MobiDB-lite"/>
    </source>
</evidence>